<keyword evidence="3" id="KW-1185">Reference proteome</keyword>
<dbReference type="AlphaFoldDB" id="A0A7W0CFC5"/>
<evidence type="ECO:0008006" key="4">
    <source>
        <dbReference type="Google" id="ProtNLM"/>
    </source>
</evidence>
<evidence type="ECO:0000313" key="3">
    <source>
        <dbReference type="Proteomes" id="UP000530928"/>
    </source>
</evidence>
<reference evidence="2 3" key="1">
    <citation type="submission" date="2020-07" db="EMBL/GenBank/DDBJ databases">
        <title>Genomic Encyclopedia of Type Strains, Phase IV (KMG-IV): sequencing the most valuable type-strain genomes for metagenomic binning, comparative biology and taxonomic classification.</title>
        <authorList>
            <person name="Goeker M."/>
        </authorList>
    </citation>
    <scope>NUCLEOTIDE SEQUENCE [LARGE SCALE GENOMIC DNA]</scope>
    <source>
        <strain evidence="2 3">DSM 45533</strain>
    </source>
</reference>
<gene>
    <name evidence="2" type="ORF">HNR30_001453</name>
</gene>
<accession>A0A7W0CFC5</accession>
<dbReference type="RefSeq" id="WP_181608838.1">
    <property type="nucleotide sequence ID" value="NZ_BAABAM010000001.1"/>
</dbReference>
<sequence length="751" mass="81548">MTSFQAREGLDPNPLKRDPLLFEMYMDALDHVLGRREIQTALEEYGMAASRLRLQLTGDAPRVFSRAAPEFRAYQTLALKPDRLVPDENELGVLRPLAVGLAVLGGLSLSTGVLGGVLGWTSAWIALWAGAALVVAAVTAWLIRARMTFLGRPLLSGEGVPGYDPELDRARSSLISALGRGLLLEEVREVINDRRVGQFGTAFLVTGSPGLYELHDSIFTVPTRTAQEVQRLLDTVSGISLGIAGPRGAGKSTIIRYYCDPSQTAGDDLRCMVSAPVDYAARDFVLHLFSTFCKSVIRHYSARPAAGKTPGRRLLAVMSAARRLVSDLAIDILLLGAAGAGAWFLLPDPWPLPAVALVGAAGLWRGLSAAMKIIQSLDGRPDAETRTLIRAARSHLARVRFLQSHSLNWTGSIKLPVGLEGQAGSSVARAEQPLSYPEAVEQFRAFAHRVATFADRKGHSVFIGVDELDKIGTAEQAERFLNEIKGIFGLPHVYFMVSVSDDALMTFERRGLPLRDAFDSSFDEILRVGALDYAESRRLLYRRIIGLHEPYVALCHILAGGLARDLLRTARQLVRLGHALSAAAAGDSNGGHHSSFVDYLFTAETGAAPTPPPMLTELSAALIAEELRRKARATVHTGVEGQCRALLYETAYGIAGECEATAIVDALLDKGPLSPLMRDFAAYAYFCETLREFIGRLDGASVARCVDERTWPGSFDALAGARYAFAVDAEIAWETVSAFRTAWRLPVRRLV</sequence>
<dbReference type="SUPFAM" id="SSF52540">
    <property type="entry name" value="P-loop containing nucleoside triphosphate hydrolases"/>
    <property type="match status" value="1"/>
</dbReference>
<comment type="caution">
    <text evidence="2">The sequence shown here is derived from an EMBL/GenBank/DDBJ whole genome shotgun (WGS) entry which is preliminary data.</text>
</comment>
<name>A0A7W0CFC5_9ACTN</name>
<dbReference type="Proteomes" id="UP000530928">
    <property type="component" value="Unassembled WGS sequence"/>
</dbReference>
<organism evidence="2 3">
    <name type="scientific">Nonomuraea soli</name>
    <dbReference type="NCBI Taxonomy" id="1032476"/>
    <lineage>
        <taxon>Bacteria</taxon>
        <taxon>Bacillati</taxon>
        <taxon>Actinomycetota</taxon>
        <taxon>Actinomycetes</taxon>
        <taxon>Streptosporangiales</taxon>
        <taxon>Streptosporangiaceae</taxon>
        <taxon>Nonomuraea</taxon>
    </lineage>
</organism>
<evidence type="ECO:0000313" key="2">
    <source>
        <dbReference type="EMBL" id="MBA2890118.1"/>
    </source>
</evidence>
<protein>
    <recommendedName>
        <fullName evidence="4">KAP NTPase domain-containing protein</fullName>
    </recommendedName>
</protein>
<keyword evidence="1" id="KW-1133">Transmembrane helix</keyword>
<feature type="transmembrane region" description="Helical" evidence="1">
    <location>
        <begin position="124"/>
        <end position="143"/>
    </location>
</feature>
<feature type="transmembrane region" description="Helical" evidence="1">
    <location>
        <begin position="97"/>
        <end position="118"/>
    </location>
</feature>
<evidence type="ECO:0000256" key="1">
    <source>
        <dbReference type="SAM" id="Phobius"/>
    </source>
</evidence>
<keyword evidence="1" id="KW-0812">Transmembrane</keyword>
<dbReference type="InterPro" id="IPR027417">
    <property type="entry name" value="P-loop_NTPase"/>
</dbReference>
<dbReference type="EMBL" id="JACDUR010000001">
    <property type="protein sequence ID" value="MBA2890118.1"/>
    <property type="molecule type" value="Genomic_DNA"/>
</dbReference>
<keyword evidence="1" id="KW-0472">Membrane</keyword>
<proteinExistence type="predicted"/>